<dbReference type="AlphaFoldDB" id="A0A3G9G253"/>
<accession>A0A3G9G253</accession>
<reference evidence="2" key="2">
    <citation type="journal article" date="2017" name="Plant Physiol. Biochem.">
        <title>Differential oxidative and antioxidative response of duckweed Lemna minor toward plant growth promoting/inhibiting bacteria.</title>
        <authorList>
            <person name="Ishizawa H."/>
            <person name="Kuroda M."/>
            <person name="Morikawa M."/>
            <person name="Ike M."/>
        </authorList>
    </citation>
    <scope>NUCLEOTIDE SEQUENCE [LARGE SCALE GENOMIC DNA]</scope>
    <source>
        <strain evidence="2">M6</strain>
    </source>
</reference>
<dbReference type="RefSeq" id="WP_126422425.1">
    <property type="nucleotide sequence ID" value="NZ_AP018827.1"/>
</dbReference>
<proteinExistence type="predicted"/>
<reference evidence="2" key="1">
    <citation type="journal article" date="2017" name="Biotechnol. Biofuels">
        <title>Evaluation of environmental bacterial communities as a factor affecting the growth of duckweed Lemna minor.</title>
        <authorList>
            <person name="Ishizawa H."/>
            <person name="Kuroda M."/>
            <person name="Morikawa M."/>
            <person name="Ike M."/>
        </authorList>
    </citation>
    <scope>NUCLEOTIDE SEQUENCE [LARGE SCALE GENOMIC DNA]</scope>
    <source>
        <strain evidence="2">M6</strain>
    </source>
</reference>
<dbReference type="Proteomes" id="UP000278756">
    <property type="component" value="Chromosome 1"/>
</dbReference>
<evidence type="ECO:0000313" key="1">
    <source>
        <dbReference type="EMBL" id="BBF81380.1"/>
    </source>
</evidence>
<gene>
    <name evidence="1" type="ORF">EM6_1978</name>
</gene>
<sequence>MFESKNEIINVIAASGLFDTEYYLTQNLDVAAAGMEPVYHYVEHGAFEGRNPSQYFDTMWYLSNNSDVFETQINPLFHYIVAGEMEGRNPSPYINISAYSKHIGLESNSGALLRYMSKPELNSAVEPIEECSILTEFDVTSNEIDKSRSVDPKVIAFYLPQYHRVKENDEWWGEGFTEWTNVKKASPNFAGHYQPHVPGEMGYYDLDNPEVQRKQTKLAKEYGITAFCYYMYWFDGRRVLERPLDNMLNDKTIDHEFCVCWANENWTRTWDGKADDILLGQVHTPDSDRRFIRDAIKYLEDPRYLRVNGKPMLLVYRVDLLPNCRATAEIWREEARKAGIGELHLCAVQFYGVDSPVPWGFDAAVEFPPHGWLVQENLPNTMPEITNPDFVGTILDYSKAIDWALAKPIPDFTWYRGCFPGWDNTARRQNTPHLFCDNDPFMFQRWFQSILEQTVLMAPPEHQIVFVNAWNEWGEGAHLEPCERFGRLNLSAVHSALSYVKSNSYVLTALQKLRTVGSYADRHLDEQTVLHHIRANERSLRALSAHLRSLGVNPMAVK</sequence>
<keyword evidence="1" id="KW-0808">Transferase</keyword>
<dbReference type="EC" id="2.4.1.-" evidence="1"/>
<name>A0A3G9G253_9CAUL</name>
<dbReference type="PANTHER" id="PTHR41244">
    <property type="entry name" value="RHAMNAN SYNTHESIS F"/>
    <property type="match status" value="1"/>
</dbReference>
<dbReference type="EMBL" id="AP018827">
    <property type="protein sequence ID" value="BBF81380.1"/>
    <property type="molecule type" value="Genomic_DNA"/>
</dbReference>
<dbReference type="InterPro" id="IPR032719">
    <property type="entry name" value="WbsX"/>
</dbReference>
<dbReference type="GO" id="GO:0016757">
    <property type="term" value="F:glycosyltransferase activity"/>
    <property type="evidence" value="ECO:0007669"/>
    <property type="project" value="UniProtKB-KW"/>
</dbReference>
<organism evidence="1 2">
    <name type="scientific">Asticcacaulis excentricus</name>
    <dbReference type="NCBI Taxonomy" id="78587"/>
    <lineage>
        <taxon>Bacteria</taxon>
        <taxon>Pseudomonadati</taxon>
        <taxon>Pseudomonadota</taxon>
        <taxon>Alphaproteobacteria</taxon>
        <taxon>Caulobacterales</taxon>
        <taxon>Caulobacteraceae</taxon>
        <taxon>Asticcacaulis</taxon>
    </lineage>
</organism>
<dbReference type="Gene3D" id="3.20.20.80">
    <property type="entry name" value="Glycosidases"/>
    <property type="match status" value="1"/>
</dbReference>
<evidence type="ECO:0000313" key="2">
    <source>
        <dbReference type="Proteomes" id="UP000278756"/>
    </source>
</evidence>
<dbReference type="CDD" id="cd11579">
    <property type="entry name" value="Glyco_tran_WbsX"/>
    <property type="match status" value="1"/>
</dbReference>
<keyword evidence="1" id="KW-0328">Glycosyltransferase</keyword>
<protein>
    <submittedName>
        <fullName evidence="1">Glycosyltransferase</fullName>
        <ecNumber evidence="1">2.4.1.-</ecNumber>
    </submittedName>
</protein>
<dbReference type="Pfam" id="PF14307">
    <property type="entry name" value="Glyco_tran_WbsX"/>
    <property type="match status" value="1"/>
</dbReference>
<dbReference type="OrthoDB" id="9816424at2"/>
<dbReference type="PANTHER" id="PTHR41244:SF1">
    <property type="entry name" value="GLYCOSYLTRANSFERASE"/>
    <property type="match status" value="1"/>
</dbReference>